<dbReference type="Proteomes" id="UP000023152">
    <property type="component" value="Unassembled WGS sequence"/>
</dbReference>
<dbReference type="AlphaFoldDB" id="X6PEB0"/>
<evidence type="ECO:0000313" key="1">
    <source>
        <dbReference type="EMBL" id="ETO36428.1"/>
    </source>
</evidence>
<proteinExistence type="predicted"/>
<evidence type="ECO:0000313" key="2">
    <source>
        <dbReference type="Proteomes" id="UP000023152"/>
    </source>
</evidence>
<keyword evidence="2" id="KW-1185">Reference proteome</keyword>
<comment type="caution">
    <text evidence="1">The sequence shown here is derived from an EMBL/GenBank/DDBJ whole genome shotgun (WGS) entry which is preliminary data.</text>
</comment>
<protein>
    <submittedName>
        <fullName evidence="1">Uncharacterized protein</fullName>
    </submittedName>
</protein>
<name>X6PEB0_RETFI</name>
<sequence>MNHEIISTSILLNELNDDEKVLIIKLLVYYLPYESALSLFTTIKEDKWLFGDGLVKFVSNKLWLWKTLYCRDFGRLTYSSQRIPSTLSQVHKKKRRKQSKKKEIESNEPQFEILKKQSFEIWKFNYLSELSKLSKITYIRKKYTLGELGTFCHGQSCDFESVSNGTLILVTQSFHLHLFPKYLNELFTKFLNHLIFFDVLNHPHYCLREIGSRSITLGQQQQQQPCADLMWTKVDYTQELVCHAQIWQLKTYRNVMATIDSMEQWNGDMLKLAEAKNQSTAKLLIIRHSFKKDTNKINELKHREQEMSLEKQMFGWDDFEHHTHRSQRNLVELAKCDRRYLCQAKLSLSDNTPSSLFIEHVWLLERFVGGDTLAKVTNNFSKQLTRLSIVARLFVLPAIRVAFVASIEMKNGTTSFRYLIRIKKNVNKCMDKRKYNTLRYTPLFEQSNPSKNTLFSHCLISNVRKWNIILPTFFRRWQQSISALAFFEAPIANAT</sequence>
<accession>X6PEB0</accession>
<organism evidence="1 2">
    <name type="scientific">Reticulomyxa filosa</name>
    <dbReference type="NCBI Taxonomy" id="46433"/>
    <lineage>
        <taxon>Eukaryota</taxon>
        <taxon>Sar</taxon>
        <taxon>Rhizaria</taxon>
        <taxon>Retaria</taxon>
        <taxon>Foraminifera</taxon>
        <taxon>Monothalamids</taxon>
        <taxon>Reticulomyxidae</taxon>
        <taxon>Reticulomyxa</taxon>
    </lineage>
</organism>
<gene>
    <name evidence="1" type="ORF">RFI_00638</name>
</gene>
<dbReference type="EMBL" id="ASPP01000688">
    <property type="protein sequence ID" value="ETO36428.1"/>
    <property type="molecule type" value="Genomic_DNA"/>
</dbReference>
<reference evidence="1 2" key="1">
    <citation type="journal article" date="2013" name="Curr. Biol.">
        <title>The Genome of the Foraminiferan Reticulomyxa filosa.</title>
        <authorList>
            <person name="Glockner G."/>
            <person name="Hulsmann N."/>
            <person name="Schleicher M."/>
            <person name="Noegel A.A."/>
            <person name="Eichinger L."/>
            <person name="Gallinger C."/>
            <person name="Pawlowski J."/>
            <person name="Sierra R."/>
            <person name="Euteneuer U."/>
            <person name="Pillet L."/>
            <person name="Moustafa A."/>
            <person name="Platzer M."/>
            <person name="Groth M."/>
            <person name="Szafranski K."/>
            <person name="Schliwa M."/>
        </authorList>
    </citation>
    <scope>NUCLEOTIDE SEQUENCE [LARGE SCALE GENOMIC DNA]</scope>
</reference>